<evidence type="ECO:0000256" key="4">
    <source>
        <dbReference type="ARBA" id="ARBA00022692"/>
    </source>
</evidence>
<reference evidence="10" key="1">
    <citation type="journal article" date="2014" name="Int. J. Syst. Evol. Microbiol.">
        <title>Complete genome sequence of Corynebacterium casei LMG S-19264T (=DSM 44701T), isolated from a smear-ripened cheese.</title>
        <authorList>
            <consortium name="US DOE Joint Genome Institute (JGI-PGF)"/>
            <person name="Walter F."/>
            <person name="Albersmeier A."/>
            <person name="Kalinowski J."/>
            <person name="Ruckert C."/>
        </authorList>
    </citation>
    <scope>NUCLEOTIDE SEQUENCE</scope>
    <source>
        <strain evidence="10">VKM Ac-1321</strain>
    </source>
</reference>
<feature type="transmembrane region" description="Helical" evidence="8">
    <location>
        <begin position="269"/>
        <end position="290"/>
    </location>
</feature>
<dbReference type="AlphaFoldDB" id="A0A9W6KSS4"/>
<evidence type="ECO:0000256" key="1">
    <source>
        <dbReference type="ARBA" id="ARBA00004651"/>
    </source>
</evidence>
<comment type="caution">
    <text evidence="10">The sequence shown here is derived from an EMBL/GenBank/DDBJ whole genome shotgun (WGS) entry which is preliminary data.</text>
</comment>
<reference evidence="10" key="2">
    <citation type="submission" date="2023-01" db="EMBL/GenBank/DDBJ databases">
        <authorList>
            <person name="Sun Q."/>
            <person name="Evtushenko L."/>
        </authorList>
    </citation>
    <scope>NUCLEOTIDE SEQUENCE</scope>
    <source>
        <strain evidence="10">VKM Ac-1321</strain>
    </source>
</reference>
<keyword evidence="6 8" id="KW-0472">Membrane</keyword>
<sequence length="430" mass="42963">MTSSPTGTAQRIQAISAVADGAVLTTVVLYFNHVVGIPEATVGLVLAASAAAAFALAAPLGRLADRAGLPRAAAGKALAVAAALAGSALAQTLWAYAAAAIAFGVARAGIAATIQAIAARASAPEQRVSVRARLHTVLNAGFGVGALIGAAVLAAGRPGWFVALYAGGALALVACAVLLSRIGVAAEPGPSPRRSRRGALRDRRLVAVTGLTAVLLLTMPILSVLLPLWLTNRTAAPAWVAAVAFGLNTVLVFVLQSPWSARVRTDADASRCALVAGAAIAVAGPLFALMPLGGPAAAAAMALTGVAVLTVAEVAAGTAAWHLALRHTPAARQGEYQAVFGMSGSVARILGALVALPLITALGSVGWAVVATAMVTAATGLATVGMRSEHRAQHRPAVSRTRPGAGRGRPRARARGRSAHRRAPECAGPG</sequence>
<dbReference type="PROSITE" id="PS50850">
    <property type="entry name" value="MFS"/>
    <property type="match status" value="1"/>
</dbReference>
<evidence type="ECO:0000313" key="10">
    <source>
        <dbReference type="EMBL" id="GLL04854.1"/>
    </source>
</evidence>
<keyword evidence="11" id="KW-1185">Reference proteome</keyword>
<evidence type="ECO:0000256" key="8">
    <source>
        <dbReference type="SAM" id="Phobius"/>
    </source>
</evidence>
<accession>A0A9W6KSS4</accession>
<feature type="transmembrane region" description="Helical" evidence="8">
    <location>
        <begin position="205"/>
        <end position="230"/>
    </location>
</feature>
<dbReference type="InterPro" id="IPR050171">
    <property type="entry name" value="MFS_Transporters"/>
</dbReference>
<feature type="transmembrane region" description="Helical" evidence="8">
    <location>
        <begin position="236"/>
        <end position="257"/>
    </location>
</feature>
<dbReference type="RefSeq" id="WP_271189753.1">
    <property type="nucleotide sequence ID" value="NZ_BSFP01000050.1"/>
</dbReference>
<feature type="transmembrane region" description="Helical" evidence="8">
    <location>
        <begin position="43"/>
        <end position="61"/>
    </location>
</feature>
<feature type="compositionally biased region" description="Basic residues" evidence="7">
    <location>
        <begin position="408"/>
        <end position="421"/>
    </location>
</feature>
<evidence type="ECO:0000313" key="11">
    <source>
        <dbReference type="Proteomes" id="UP001143480"/>
    </source>
</evidence>
<evidence type="ECO:0000256" key="3">
    <source>
        <dbReference type="ARBA" id="ARBA00022475"/>
    </source>
</evidence>
<dbReference type="InterPro" id="IPR020846">
    <property type="entry name" value="MFS_dom"/>
</dbReference>
<name>A0A9W6KSS4_9ACTN</name>
<feature type="transmembrane region" description="Helical" evidence="8">
    <location>
        <begin position="96"/>
        <end position="117"/>
    </location>
</feature>
<dbReference type="InterPro" id="IPR011701">
    <property type="entry name" value="MFS"/>
</dbReference>
<dbReference type="InterPro" id="IPR036259">
    <property type="entry name" value="MFS_trans_sf"/>
</dbReference>
<dbReference type="Pfam" id="PF07690">
    <property type="entry name" value="MFS_1"/>
    <property type="match status" value="1"/>
</dbReference>
<evidence type="ECO:0000256" key="5">
    <source>
        <dbReference type="ARBA" id="ARBA00022989"/>
    </source>
</evidence>
<feature type="transmembrane region" description="Helical" evidence="8">
    <location>
        <begin position="12"/>
        <end position="31"/>
    </location>
</feature>
<comment type="subcellular location">
    <subcellularLocation>
        <location evidence="1">Cell membrane</location>
        <topology evidence="1">Multi-pass membrane protein</topology>
    </subcellularLocation>
</comment>
<dbReference type="EMBL" id="BSFP01000050">
    <property type="protein sequence ID" value="GLL04854.1"/>
    <property type="molecule type" value="Genomic_DNA"/>
</dbReference>
<feature type="transmembrane region" description="Helical" evidence="8">
    <location>
        <begin position="137"/>
        <end position="156"/>
    </location>
</feature>
<feature type="transmembrane region" description="Helical" evidence="8">
    <location>
        <begin position="162"/>
        <end position="184"/>
    </location>
</feature>
<feature type="domain" description="Major facilitator superfamily (MFS) profile" evidence="9">
    <location>
        <begin position="1"/>
        <end position="391"/>
    </location>
</feature>
<feature type="region of interest" description="Disordered" evidence="7">
    <location>
        <begin position="386"/>
        <end position="430"/>
    </location>
</feature>
<keyword evidence="3" id="KW-1003">Cell membrane</keyword>
<organism evidence="10 11">
    <name type="scientific">Dactylosporangium matsuzakiense</name>
    <dbReference type="NCBI Taxonomy" id="53360"/>
    <lineage>
        <taxon>Bacteria</taxon>
        <taxon>Bacillati</taxon>
        <taxon>Actinomycetota</taxon>
        <taxon>Actinomycetes</taxon>
        <taxon>Micromonosporales</taxon>
        <taxon>Micromonosporaceae</taxon>
        <taxon>Dactylosporangium</taxon>
    </lineage>
</organism>
<proteinExistence type="predicted"/>
<keyword evidence="2" id="KW-0813">Transport</keyword>
<feature type="transmembrane region" description="Helical" evidence="8">
    <location>
        <begin position="365"/>
        <end position="386"/>
    </location>
</feature>
<dbReference type="GO" id="GO:0022857">
    <property type="term" value="F:transmembrane transporter activity"/>
    <property type="evidence" value="ECO:0007669"/>
    <property type="project" value="InterPro"/>
</dbReference>
<keyword evidence="5 8" id="KW-1133">Transmembrane helix</keyword>
<evidence type="ECO:0000256" key="6">
    <source>
        <dbReference type="ARBA" id="ARBA00023136"/>
    </source>
</evidence>
<dbReference type="PANTHER" id="PTHR23517:SF2">
    <property type="entry name" value="MULTIDRUG RESISTANCE PROTEIN MDTH"/>
    <property type="match status" value="1"/>
</dbReference>
<dbReference type="PANTHER" id="PTHR23517">
    <property type="entry name" value="RESISTANCE PROTEIN MDTM, PUTATIVE-RELATED-RELATED"/>
    <property type="match status" value="1"/>
</dbReference>
<protein>
    <recommendedName>
        <fullName evidence="9">Major facilitator superfamily (MFS) profile domain-containing protein</fullName>
    </recommendedName>
</protein>
<gene>
    <name evidence="10" type="ORF">GCM10017581_066010</name>
</gene>
<dbReference type="GO" id="GO:0005886">
    <property type="term" value="C:plasma membrane"/>
    <property type="evidence" value="ECO:0007669"/>
    <property type="project" value="UniProtKB-SubCell"/>
</dbReference>
<evidence type="ECO:0000259" key="9">
    <source>
        <dbReference type="PROSITE" id="PS50850"/>
    </source>
</evidence>
<dbReference type="SUPFAM" id="SSF103473">
    <property type="entry name" value="MFS general substrate transporter"/>
    <property type="match status" value="1"/>
</dbReference>
<keyword evidence="4 8" id="KW-0812">Transmembrane</keyword>
<feature type="transmembrane region" description="Helical" evidence="8">
    <location>
        <begin position="296"/>
        <end position="324"/>
    </location>
</feature>
<feature type="transmembrane region" description="Helical" evidence="8">
    <location>
        <begin position="336"/>
        <end position="359"/>
    </location>
</feature>
<evidence type="ECO:0000256" key="7">
    <source>
        <dbReference type="SAM" id="MobiDB-lite"/>
    </source>
</evidence>
<evidence type="ECO:0000256" key="2">
    <source>
        <dbReference type="ARBA" id="ARBA00022448"/>
    </source>
</evidence>
<dbReference type="Gene3D" id="1.20.1250.20">
    <property type="entry name" value="MFS general substrate transporter like domains"/>
    <property type="match status" value="1"/>
</dbReference>
<dbReference type="Proteomes" id="UP001143480">
    <property type="component" value="Unassembled WGS sequence"/>
</dbReference>